<proteinExistence type="predicted"/>
<organism evidence="2 3">
    <name type="scientific">Prorocentrum cordatum</name>
    <dbReference type="NCBI Taxonomy" id="2364126"/>
    <lineage>
        <taxon>Eukaryota</taxon>
        <taxon>Sar</taxon>
        <taxon>Alveolata</taxon>
        <taxon>Dinophyceae</taxon>
        <taxon>Prorocentrales</taxon>
        <taxon>Prorocentraceae</taxon>
        <taxon>Prorocentrum</taxon>
    </lineage>
</organism>
<name>A0ABN9TXI4_9DINO</name>
<dbReference type="SUPFAM" id="SSF51445">
    <property type="entry name" value="(Trans)glycosidases"/>
    <property type="match status" value="1"/>
</dbReference>
<feature type="region of interest" description="Disordered" evidence="1">
    <location>
        <begin position="205"/>
        <end position="231"/>
    </location>
</feature>
<dbReference type="Gene3D" id="3.20.20.80">
    <property type="entry name" value="Glycosidases"/>
    <property type="match status" value="1"/>
</dbReference>
<comment type="caution">
    <text evidence="2">The sequence shown here is derived from an EMBL/GenBank/DDBJ whole genome shotgun (WGS) entry which is preliminary data.</text>
</comment>
<reference evidence="2" key="1">
    <citation type="submission" date="2023-10" db="EMBL/GenBank/DDBJ databases">
        <authorList>
            <person name="Chen Y."/>
            <person name="Shah S."/>
            <person name="Dougan E. K."/>
            <person name="Thang M."/>
            <person name="Chan C."/>
        </authorList>
    </citation>
    <scope>NUCLEOTIDE SEQUENCE [LARGE SCALE GENOMIC DNA]</scope>
</reference>
<dbReference type="PANTHER" id="PTHR42732">
    <property type="entry name" value="BETA-GALACTOSIDASE"/>
    <property type="match status" value="1"/>
</dbReference>
<feature type="compositionally biased region" description="Gly residues" evidence="1">
    <location>
        <begin position="213"/>
        <end position="223"/>
    </location>
</feature>
<gene>
    <name evidence="2" type="ORF">PCOR1329_LOCUS43294</name>
</gene>
<dbReference type="Proteomes" id="UP001189429">
    <property type="component" value="Unassembled WGS sequence"/>
</dbReference>
<dbReference type="InterPro" id="IPR017853">
    <property type="entry name" value="GH"/>
</dbReference>
<dbReference type="PANTHER" id="PTHR42732:SF3">
    <property type="entry name" value="HYDROLASE"/>
    <property type="match status" value="1"/>
</dbReference>
<dbReference type="EMBL" id="CAUYUJ010015202">
    <property type="protein sequence ID" value="CAK0851028.1"/>
    <property type="molecule type" value="Genomic_DNA"/>
</dbReference>
<protein>
    <recommendedName>
        <fullName evidence="4">Beta-galactosidase</fullName>
    </recommendedName>
</protein>
<sequence>MDIVRAQRLGFNGARCHQKVFQPGSADFSHADALGFLCFAEYPDWPGGQSRRWSMGDEERYLSTMEREWPDTVDALHNHPSIIAWGMFNEMGPKNGWKFQNGPGGGFRNWGTPKKRKAAQEVYENLVVRVAKAIRSRDLQRRPIHDVSGWIHVPQSKPDVWSLHAYNQKPENLLKVLTEPHEKYVHGRAGQPLLVAEYGGVGLEDGGPLRQNPGGGQHGGPVGANGKNPPSFKIGYDGTPGLPKSAAAALQRIDDLTASIYSVESVAGFCYTQLYDVEYEKNGLLRYDRSAKRGLPLAALRKIF</sequence>
<accession>A0ABN9TXI4</accession>
<evidence type="ECO:0000313" key="2">
    <source>
        <dbReference type="EMBL" id="CAK0851028.1"/>
    </source>
</evidence>
<dbReference type="InterPro" id="IPR051913">
    <property type="entry name" value="GH2_Domain-Containing"/>
</dbReference>
<evidence type="ECO:0000313" key="3">
    <source>
        <dbReference type="Proteomes" id="UP001189429"/>
    </source>
</evidence>
<keyword evidence="3" id="KW-1185">Reference proteome</keyword>
<evidence type="ECO:0000256" key="1">
    <source>
        <dbReference type="SAM" id="MobiDB-lite"/>
    </source>
</evidence>
<evidence type="ECO:0008006" key="4">
    <source>
        <dbReference type="Google" id="ProtNLM"/>
    </source>
</evidence>